<feature type="transmembrane region" description="Helical" evidence="1">
    <location>
        <begin position="91"/>
        <end position="112"/>
    </location>
</feature>
<sequence length="133" mass="14258">MLAARIISIIAGIAGLGALALGLAYWFAQINLIPFHMLFGLIVTLTLLILAILALFNKELRLLGIVGVVYALIVPALGLTQTGLLTGNLHWIIRSVHLLVGLGALALIGLISMRYIALKQTKARVAERAQVVR</sequence>
<accession>A0A4P6JP58</accession>
<keyword evidence="1" id="KW-0812">Transmembrane</keyword>
<dbReference type="EMBL" id="CP035758">
    <property type="protein sequence ID" value="QBD77149.1"/>
    <property type="molecule type" value="Genomic_DNA"/>
</dbReference>
<organism evidence="2 3">
    <name type="scientific">Ktedonosporobacter rubrisoli</name>
    <dbReference type="NCBI Taxonomy" id="2509675"/>
    <lineage>
        <taxon>Bacteria</taxon>
        <taxon>Bacillati</taxon>
        <taxon>Chloroflexota</taxon>
        <taxon>Ktedonobacteria</taxon>
        <taxon>Ktedonobacterales</taxon>
        <taxon>Ktedonosporobacteraceae</taxon>
        <taxon>Ktedonosporobacter</taxon>
    </lineage>
</organism>
<feature type="transmembrane region" description="Helical" evidence="1">
    <location>
        <begin position="7"/>
        <end position="27"/>
    </location>
</feature>
<reference evidence="2 3" key="1">
    <citation type="submission" date="2019-01" db="EMBL/GenBank/DDBJ databases">
        <title>Ktedonosporobacter rubrisoli SCAWS-G2.</title>
        <authorList>
            <person name="Huang Y."/>
            <person name="Yan B."/>
        </authorList>
    </citation>
    <scope>NUCLEOTIDE SEQUENCE [LARGE SCALE GENOMIC DNA]</scope>
    <source>
        <strain evidence="2 3">SCAWS-G2</strain>
    </source>
</reference>
<keyword evidence="1" id="KW-0472">Membrane</keyword>
<dbReference type="RefSeq" id="WP_129888212.1">
    <property type="nucleotide sequence ID" value="NZ_CP035758.1"/>
</dbReference>
<keyword evidence="1" id="KW-1133">Transmembrane helix</keyword>
<evidence type="ECO:0000313" key="3">
    <source>
        <dbReference type="Proteomes" id="UP000290365"/>
    </source>
</evidence>
<keyword evidence="3" id="KW-1185">Reference proteome</keyword>
<protein>
    <submittedName>
        <fullName evidence="2">Uncharacterized protein</fullName>
    </submittedName>
</protein>
<name>A0A4P6JP58_KTERU</name>
<proteinExistence type="predicted"/>
<dbReference type="KEGG" id="kbs:EPA93_14535"/>
<gene>
    <name evidence="2" type="ORF">EPA93_14535</name>
</gene>
<evidence type="ECO:0000313" key="2">
    <source>
        <dbReference type="EMBL" id="QBD77149.1"/>
    </source>
</evidence>
<feature type="transmembrane region" description="Helical" evidence="1">
    <location>
        <begin position="62"/>
        <end position="79"/>
    </location>
</feature>
<evidence type="ECO:0000256" key="1">
    <source>
        <dbReference type="SAM" id="Phobius"/>
    </source>
</evidence>
<feature type="transmembrane region" description="Helical" evidence="1">
    <location>
        <begin position="33"/>
        <end position="55"/>
    </location>
</feature>
<dbReference type="Proteomes" id="UP000290365">
    <property type="component" value="Chromosome"/>
</dbReference>
<dbReference type="AlphaFoldDB" id="A0A4P6JP58"/>